<evidence type="ECO:0000313" key="1">
    <source>
        <dbReference type="EMBL" id="QWV98179.1"/>
    </source>
</evidence>
<keyword evidence="2" id="KW-1185">Reference proteome</keyword>
<sequence>MAKKKTTPFLVNVNGLPTAPRLDTATLFNKSHTHASTSAIDTFHIKSNELLTLVKDPSELPSVLGNLLLLGIVSAVESYIREVLRKLVVSDAASSRCCERHLLTYGAAINHQRDMLPESILEGYSFASKTNIEEGLRNILGYRGKLPDDVEAALDDFSLICQMRHCMIHRYGHLGSNNAIQLGLDKHGELFEKPLHIKFDELQQIFLVCVNTVKSLNNFLFRFLVTRSAVADGTWSGVYRKDKKFLVKYLAIFESKLQPPTPPIDTKTFWTALKSHVDSVNQSIPPRPENGGDNNQQ</sequence>
<dbReference type="Proteomes" id="UP000683493">
    <property type="component" value="Chromosome"/>
</dbReference>
<gene>
    <name evidence="1" type="ORF">KP005_02480</name>
</gene>
<evidence type="ECO:0000313" key="2">
    <source>
        <dbReference type="Proteomes" id="UP000683493"/>
    </source>
</evidence>
<proteinExistence type="predicted"/>
<accession>A0ABX8JIG0</accession>
<evidence type="ECO:0008006" key="3">
    <source>
        <dbReference type="Google" id="ProtNLM"/>
    </source>
</evidence>
<protein>
    <recommendedName>
        <fullName evidence="3">RiboL-PSP-HEPN domain-containing protein</fullName>
    </recommendedName>
</protein>
<dbReference type="EMBL" id="CP076724">
    <property type="protein sequence ID" value="QWV98179.1"/>
    <property type="molecule type" value="Genomic_DNA"/>
</dbReference>
<organism evidence="1 2">
    <name type="scientific">Geomonas diazotrophica</name>
    <dbReference type="NCBI Taxonomy" id="2843197"/>
    <lineage>
        <taxon>Bacteria</taxon>
        <taxon>Pseudomonadati</taxon>
        <taxon>Thermodesulfobacteriota</taxon>
        <taxon>Desulfuromonadia</taxon>
        <taxon>Geobacterales</taxon>
        <taxon>Geobacteraceae</taxon>
        <taxon>Geomonas</taxon>
    </lineage>
</organism>
<reference evidence="1 2" key="1">
    <citation type="submission" date="2021-06" db="EMBL/GenBank/DDBJ databases">
        <title>Gemonas diversity in paddy soil.</title>
        <authorList>
            <person name="Liu G."/>
        </authorList>
    </citation>
    <scope>NUCLEOTIDE SEQUENCE [LARGE SCALE GENOMIC DNA]</scope>
    <source>
        <strain evidence="1 2">RG29</strain>
    </source>
</reference>
<name>A0ABX8JIG0_9BACT</name>